<reference evidence="1 2" key="1">
    <citation type="journal article" date="2009" name="J. Bacteriol.">
        <title>Draft genome sequence of the extremely acidophilic bacterium Acidithiobacillus caldus ATCC 51756 reveals metabolic versatility in the genus Acidithiobacillus.</title>
        <authorList>
            <person name="Valdes J."/>
            <person name="Quatrini R."/>
            <person name="Hallberg K."/>
            <person name="Dopson M."/>
            <person name="Valenzuela P.D."/>
            <person name="Holmes D.S."/>
        </authorList>
    </citation>
    <scope>NUCLEOTIDE SEQUENCE [LARGE SCALE GENOMIC DNA]</scope>
    <source>
        <strain evidence="2">ATCC 51756 / DSM 8584 / KU</strain>
    </source>
</reference>
<organism evidence="1 2">
    <name type="scientific">Acidithiobacillus caldus (strain ATCC 51756 / DSM 8584 / KU)</name>
    <dbReference type="NCBI Taxonomy" id="637389"/>
    <lineage>
        <taxon>Bacteria</taxon>
        <taxon>Pseudomonadati</taxon>
        <taxon>Pseudomonadota</taxon>
        <taxon>Acidithiobacillia</taxon>
        <taxon>Acidithiobacillales</taxon>
        <taxon>Acidithiobacillaceae</taxon>
        <taxon>Acidithiobacillus</taxon>
    </lineage>
</organism>
<keyword evidence="1" id="KW-0067">ATP-binding</keyword>
<dbReference type="GO" id="GO:0004386">
    <property type="term" value="F:helicase activity"/>
    <property type="evidence" value="ECO:0007669"/>
    <property type="project" value="UniProtKB-KW"/>
</dbReference>
<accession>A0A059ZTF2</accession>
<name>A0A059ZTF2_ACICK</name>
<sequence>MLKLEQIQKNAAITGLEPGQVVRIVTTEPVGDNALTVYYVGQREKMNRMRAKSAIQLNTLHGGRSTVLFL</sequence>
<dbReference type="HOGENOM" id="CLU_2748496_0_0_6"/>
<keyword evidence="1" id="KW-0347">Helicase</keyword>
<dbReference type="KEGG" id="acz:Acaty_c1018"/>
<dbReference type="EMBL" id="CP005986">
    <property type="protein sequence ID" value="AIA54890.1"/>
    <property type="molecule type" value="Genomic_DNA"/>
</dbReference>
<dbReference type="eggNOG" id="COG0553">
    <property type="taxonomic scope" value="Bacteria"/>
</dbReference>
<protein>
    <submittedName>
        <fullName evidence="1">Superfamily II DNA/RNA helicase, SNF2 family</fullName>
    </submittedName>
</protein>
<dbReference type="Proteomes" id="UP000005522">
    <property type="component" value="Chromosome"/>
</dbReference>
<dbReference type="AlphaFoldDB" id="A0A059ZTF2"/>
<evidence type="ECO:0000313" key="2">
    <source>
        <dbReference type="Proteomes" id="UP000005522"/>
    </source>
</evidence>
<keyword evidence="1" id="KW-0547">Nucleotide-binding</keyword>
<dbReference type="GeneID" id="92931102"/>
<proteinExistence type="predicted"/>
<evidence type="ECO:0000313" key="1">
    <source>
        <dbReference type="EMBL" id="AIA54890.1"/>
    </source>
</evidence>
<dbReference type="RefSeq" id="WP_004871489.1">
    <property type="nucleotide sequence ID" value="NZ_CP005986.1"/>
</dbReference>
<gene>
    <name evidence="1" type="ORF">Acaty_c1018</name>
</gene>
<keyword evidence="1" id="KW-0378">Hydrolase</keyword>